<dbReference type="InterPro" id="IPR055396">
    <property type="entry name" value="DUF7088"/>
</dbReference>
<evidence type="ECO:0000313" key="4">
    <source>
        <dbReference type="EMBL" id="PSK94565.1"/>
    </source>
</evidence>
<comment type="caution">
    <text evidence="4">The sequence shown here is derived from an EMBL/GenBank/DDBJ whole genome shotgun (WGS) entry which is preliminary data.</text>
</comment>
<keyword evidence="1" id="KW-0472">Membrane</keyword>
<evidence type="ECO:0000259" key="2">
    <source>
        <dbReference type="Pfam" id="PF09822"/>
    </source>
</evidence>
<evidence type="ECO:0000313" key="5">
    <source>
        <dbReference type="Proteomes" id="UP000240572"/>
    </source>
</evidence>
<gene>
    <name evidence="4" type="ORF">B0I18_101721</name>
</gene>
<dbReference type="InterPro" id="IPR029062">
    <property type="entry name" value="Class_I_gatase-like"/>
</dbReference>
<proteinExistence type="predicted"/>
<sequence>MSATAQQPSAKKKNKTGQRLLAIIAVLLLVNIAAYYFYGQIDLTQDRRYTITPATRNMLQHLDNRVEVQVFLTGDELPAAFQSLAQSTEDLLRNFRDISNNKVDYHFTDPLGKDTSALATLAQFRMTGIPVTINAGKKGTTQKMIFPWALVTTIDATGKATAYPVFLQETNTQNVSRTLLNKSVILLEYNLANAIHQISKKEKPAVAYLTGNEEEFGYSIWSAFNTLGRYYNIDTYNLQQAPVIPVRYKTVIINRPMKAFTDEDKFKLDQYVMNGGSLYMNINAVSGSLDSFRSAPRFNAMPVELQLNDLLFHYGVRVNPNLIEDAVDFAGIPLAAPGSQGAPEIRPWVYFPVLKAGSEHPIVKNMGGILSRFVSSIDTNTNDAAIRKTILLASSRYSKIEAAPLPVILESAIEDVRPATFTKRNVPAAVLLEGPFRSFYAGHVPQSVQRFADSLHLQVVPRVKSPGKIIIAGDGDLMVNEVSAKEGPLELGIYRYSDYKFDNKSFLLNSIEYLTDPDNLLEARTRNIDNRILDPKRVEQERSTWQFVNIGIPIALILVLGAVFFFIRKKKYA</sequence>
<feature type="transmembrane region" description="Helical" evidence="1">
    <location>
        <begin position="20"/>
        <end position="38"/>
    </location>
</feature>
<keyword evidence="1" id="KW-1133">Transmembrane helix</keyword>
<reference evidence="4 5" key="1">
    <citation type="submission" date="2018-03" db="EMBL/GenBank/DDBJ databases">
        <title>Genomic Encyclopedia of Type Strains, Phase III (KMG-III): the genomes of soil and plant-associated and newly described type strains.</title>
        <authorList>
            <person name="Whitman W."/>
        </authorList>
    </citation>
    <scope>NUCLEOTIDE SEQUENCE [LARGE SCALE GENOMIC DNA]</scope>
    <source>
        <strain evidence="4 5">CGMCC 1.12700</strain>
    </source>
</reference>
<dbReference type="AlphaFoldDB" id="A0A2P8DBK9"/>
<dbReference type="Pfam" id="PF09822">
    <property type="entry name" value="ABC_transp_aux"/>
    <property type="match status" value="1"/>
</dbReference>
<evidence type="ECO:0000259" key="3">
    <source>
        <dbReference type="Pfam" id="PF23357"/>
    </source>
</evidence>
<protein>
    <submittedName>
        <fullName evidence="4">Gliding-associated putative ABC transporter substrate-binding component GldG</fullName>
    </submittedName>
</protein>
<dbReference type="Pfam" id="PF23357">
    <property type="entry name" value="DUF7088"/>
    <property type="match status" value="1"/>
</dbReference>
<dbReference type="NCBIfam" id="TIGR03521">
    <property type="entry name" value="GldG"/>
    <property type="match status" value="1"/>
</dbReference>
<accession>A0A2P8DBK9</accession>
<evidence type="ECO:0000256" key="1">
    <source>
        <dbReference type="SAM" id="Phobius"/>
    </source>
</evidence>
<keyword evidence="1" id="KW-0812">Transmembrane</keyword>
<feature type="transmembrane region" description="Helical" evidence="1">
    <location>
        <begin position="545"/>
        <end position="567"/>
    </location>
</feature>
<dbReference type="SUPFAM" id="SSF52317">
    <property type="entry name" value="Class I glutamine amidotransferase-like"/>
    <property type="match status" value="1"/>
</dbReference>
<keyword evidence="5" id="KW-1185">Reference proteome</keyword>
<name>A0A2P8DBK9_9BACT</name>
<dbReference type="EMBL" id="PYGD01000001">
    <property type="protein sequence ID" value="PSK94565.1"/>
    <property type="molecule type" value="Genomic_DNA"/>
</dbReference>
<dbReference type="InterPro" id="IPR019863">
    <property type="entry name" value="Motility-assoc_ABC-rel_GldG"/>
</dbReference>
<feature type="domain" description="ABC-type uncharacterised transport system" evidence="2">
    <location>
        <begin position="203"/>
        <end position="510"/>
    </location>
</feature>
<feature type="domain" description="DUF7088" evidence="3">
    <location>
        <begin position="45"/>
        <end position="152"/>
    </location>
</feature>
<dbReference type="OrthoDB" id="9777219at2"/>
<dbReference type="Proteomes" id="UP000240572">
    <property type="component" value="Unassembled WGS sequence"/>
</dbReference>
<organism evidence="4 5">
    <name type="scientific">Taibaiella chishuiensis</name>
    <dbReference type="NCBI Taxonomy" id="1434707"/>
    <lineage>
        <taxon>Bacteria</taxon>
        <taxon>Pseudomonadati</taxon>
        <taxon>Bacteroidota</taxon>
        <taxon>Chitinophagia</taxon>
        <taxon>Chitinophagales</taxon>
        <taxon>Chitinophagaceae</taxon>
        <taxon>Taibaiella</taxon>
    </lineage>
</organism>
<dbReference type="InterPro" id="IPR019196">
    <property type="entry name" value="ABC_transp_unknown"/>
</dbReference>